<name>A0A0E9RQ54_ANGAN</name>
<dbReference type="EMBL" id="GBXM01077625">
    <property type="protein sequence ID" value="JAH30952.1"/>
    <property type="molecule type" value="Transcribed_RNA"/>
</dbReference>
<dbReference type="AlphaFoldDB" id="A0A0E9RQ54"/>
<reference evidence="1" key="1">
    <citation type="submission" date="2014-11" db="EMBL/GenBank/DDBJ databases">
        <authorList>
            <person name="Amaro Gonzalez C."/>
        </authorList>
    </citation>
    <scope>NUCLEOTIDE SEQUENCE</scope>
</reference>
<organism evidence="1">
    <name type="scientific">Anguilla anguilla</name>
    <name type="common">European freshwater eel</name>
    <name type="synonym">Muraena anguilla</name>
    <dbReference type="NCBI Taxonomy" id="7936"/>
    <lineage>
        <taxon>Eukaryota</taxon>
        <taxon>Metazoa</taxon>
        <taxon>Chordata</taxon>
        <taxon>Craniata</taxon>
        <taxon>Vertebrata</taxon>
        <taxon>Euteleostomi</taxon>
        <taxon>Actinopterygii</taxon>
        <taxon>Neopterygii</taxon>
        <taxon>Teleostei</taxon>
        <taxon>Anguilliformes</taxon>
        <taxon>Anguillidae</taxon>
        <taxon>Anguilla</taxon>
    </lineage>
</organism>
<protein>
    <submittedName>
        <fullName evidence="1">Uncharacterized protein</fullName>
    </submittedName>
</protein>
<sequence>MIFSQVPLLSGVQPFRREEFRETVFLKTGMICTSLFHSFLCNFLVCYISVNEIT</sequence>
<reference evidence="1" key="2">
    <citation type="journal article" date="2015" name="Fish Shellfish Immunol.">
        <title>Early steps in the European eel (Anguilla anguilla)-Vibrio vulnificus interaction in the gills: Role of the RtxA13 toxin.</title>
        <authorList>
            <person name="Callol A."/>
            <person name="Pajuelo D."/>
            <person name="Ebbesson L."/>
            <person name="Teles M."/>
            <person name="MacKenzie S."/>
            <person name="Amaro C."/>
        </authorList>
    </citation>
    <scope>NUCLEOTIDE SEQUENCE</scope>
</reference>
<evidence type="ECO:0000313" key="1">
    <source>
        <dbReference type="EMBL" id="JAH30952.1"/>
    </source>
</evidence>
<proteinExistence type="predicted"/>
<accession>A0A0E9RQ54</accession>